<evidence type="ECO:0000313" key="2">
    <source>
        <dbReference type="Proteomes" id="UP000753724"/>
    </source>
</evidence>
<sequence length="91" mass="9054">MPQIDQMFAQMRHLPPDARLEAVDDAVIAALSAPRAATRATPLLGLVGVMALGLGVAAGWPGAAPAHAAQPTPLGVPMALAPSTLLGGGAR</sequence>
<evidence type="ECO:0000313" key="1">
    <source>
        <dbReference type="EMBL" id="NBC36426.1"/>
    </source>
</evidence>
<protein>
    <submittedName>
        <fullName evidence="1">Uncharacterized protein</fullName>
    </submittedName>
</protein>
<comment type="caution">
    <text evidence="1">The sequence shown here is derived from an EMBL/GenBank/DDBJ whole genome shotgun (WGS) entry which is preliminary data.</text>
</comment>
<dbReference type="RefSeq" id="WP_161717731.1">
    <property type="nucleotide sequence ID" value="NZ_JAAAPO010000003.1"/>
</dbReference>
<keyword evidence="2" id="KW-1185">Reference proteome</keyword>
<accession>A0ABW9XD12</accession>
<reference evidence="2" key="1">
    <citation type="submission" date="2020-01" db="EMBL/GenBank/DDBJ databases">
        <title>Sphingomonas sp. strain CSW-10.</title>
        <authorList>
            <person name="Chen W.-M."/>
        </authorList>
    </citation>
    <scope>NUCLEOTIDE SEQUENCE [LARGE SCALE GENOMIC DNA]</scope>
    <source>
        <strain evidence="2">FSY-8</strain>
    </source>
</reference>
<dbReference type="Proteomes" id="UP000753724">
    <property type="component" value="Unassembled WGS sequence"/>
</dbReference>
<organism evidence="1 2">
    <name type="scientific">Novosphingobium ovatum</name>
    <dbReference type="NCBI Taxonomy" id="1908523"/>
    <lineage>
        <taxon>Bacteria</taxon>
        <taxon>Pseudomonadati</taxon>
        <taxon>Pseudomonadota</taxon>
        <taxon>Alphaproteobacteria</taxon>
        <taxon>Sphingomonadales</taxon>
        <taxon>Sphingomonadaceae</taxon>
        <taxon>Novosphingobium</taxon>
    </lineage>
</organism>
<dbReference type="EMBL" id="JAAAPO010000003">
    <property type="protein sequence ID" value="NBC36426.1"/>
    <property type="molecule type" value="Genomic_DNA"/>
</dbReference>
<gene>
    <name evidence="1" type="ORF">GTZ99_07650</name>
</gene>
<proteinExistence type="predicted"/>
<name>A0ABW9XD12_9SPHN</name>